<dbReference type="AlphaFoldDB" id="A0A2N0PGI4"/>
<dbReference type="Proteomes" id="UP000232722">
    <property type="component" value="Unassembled WGS sequence"/>
</dbReference>
<dbReference type="InterPro" id="IPR011009">
    <property type="entry name" value="Kinase-like_dom_sf"/>
</dbReference>
<dbReference type="Gene3D" id="1.10.510.10">
    <property type="entry name" value="Transferase(Phosphotransferase) domain 1"/>
    <property type="match status" value="1"/>
</dbReference>
<dbReference type="GO" id="GO:0005524">
    <property type="term" value="F:ATP binding"/>
    <property type="evidence" value="ECO:0007669"/>
    <property type="project" value="InterPro"/>
</dbReference>
<dbReference type="PROSITE" id="PS50011">
    <property type="entry name" value="PROTEIN_KINASE_DOM"/>
    <property type="match status" value="1"/>
</dbReference>
<sequence>KSIVIKYTSKYCVAAHNICATADFAPKLLYCSDDAEARGFRMIIMEYLDGTTLDQRFNKGDTIDVSHSLTIYRDVKFAIDELHNKNFVFANLRPPNILIFGTGKNCILTSLTLIGVEDTMWTVIHYQ</sequence>
<feature type="non-terminal residue" evidence="2">
    <location>
        <position position="1"/>
    </location>
</feature>
<dbReference type="InterPro" id="IPR000719">
    <property type="entry name" value="Prot_kinase_dom"/>
</dbReference>
<proteinExistence type="predicted"/>
<evidence type="ECO:0000313" key="2">
    <source>
        <dbReference type="EMBL" id="PKC05940.1"/>
    </source>
</evidence>
<feature type="domain" description="Protein kinase" evidence="1">
    <location>
        <begin position="1"/>
        <end position="127"/>
    </location>
</feature>
<accession>A0A2N0PGI4</accession>
<reference evidence="2 3" key="2">
    <citation type="submission" date="2017-09" db="EMBL/GenBank/DDBJ databases">
        <title>Extensive intraspecific genome diversity in a model arbuscular mycorrhizal fungus.</title>
        <authorList>
            <person name="Chen E.C."/>
            <person name="Morin E."/>
            <person name="Beaudet D."/>
            <person name="Noel J."/>
            <person name="Ndikumana S."/>
            <person name="Charron P."/>
            <person name="St-Onge C."/>
            <person name="Giorgi J."/>
            <person name="Grigoriev I.V."/>
            <person name="Roux C."/>
            <person name="Martin F.M."/>
            <person name="Corradi N."/>
        </authorList>
    </citation>
    <scope>NUCLEOTIDE SEQUENCE [LARGE SCALE GENOMIC DNA]</scope>
    <source>
        <strain evidence="2 3">A5</strain>
    </source>
</reference>
<dbReference type="EMBL" id="LLXJ01000820">
    <property type="protein sequence ID" value="PKC05940.1"/>
    <property type="molecule type" value="Genomic_DNA"/>
</dbReference>
<evidence type="ECO:0000313" key="3">
    <source>
        <dbReference type="Proteomes" id="UP000232722"/>
    </source>
</evidence>
<evidence type="ECO:0000259" key="1">
    <source>
        <dbReference type="PROSITE" id="PS50011"/>
    </source>
</evidence>
<reference evidence="2 3" key="1">
    <citation type="submission" date="2016-04" db="EMBL/GenBank/DDBJ databases">
        <title>Genome analyses suggest a sexual origin of heterokaryosis in a supposedly ancient asexual fungus.</title>
        <authorList>
            <person name="Ropars J."/>
            <person name="Sedzielewska K."/>
            <person name="Noel J."/>
            <person name="Charron P."/>
            <person name="Farinelli L."/>
            <person name="Marton T."/>
            <person name="Kruger M."/>
            <person name="Pelin A."/>
            <person name="Brachmann A."/>
            <person name="Corradi N."/>
        </authorList>
    </citation>
    <scope>NUCLEOTIDE SEQUENCE [LARGE SCALE GENOMIC DNA]</scope>
    <source>
        <strain evidence="2 3">A5</strain>
    </source>
</reference>
<protein>
    <recommendedName>
        <fullName evidence="1">Protein kinase domain-containing protein</fullName>
    </recommendedName>
</protein>
<dbReference type="GO" id="GO:0004672">
    <property type="term" value="F:protein kinase activity"/>
    <property type="evidence" value="ECO:0007669"/>
    <property type="project" value="InterPro"/>
</dbReference>
<dbReference type="VEuPathDB" id="FungiDB:RhiirA1_346428"/>
<dbReference type="VEuPathDB" id="FungiDB:RhiirFUN_017834"/>
<organism evidence="2 3">
    <name type="scientific">Rhizophagus irregularis</name>
    <dbReference type="NCBI Taxonomy" id="588596"/>
    <lineage>
        <taxon>Eukaryota</taxon>
        <taxon>Fungi</taxon>
        <taxon>Fungi incertae sedis</taxon>
        <taxon>Mucoromycota</taxon>
        <taxon>Glomeromycotina</taxon>
        <taxon>Glomeromycetes</taxon>
        <taxon>Glomerales</taxon>
        <taxon>Glomeraceae</taxon>
        <taxon>Rhizophagus</taxon>
    </lineage>
</organism>
<name>A0A2N0PGI4_9GLOM</name>
<gene>
    <name evidence="2" type="ORF">RhiirA5_293780</name>
</gene>
<dbReference type="SUPFAM" id="SSF56112">
    <property type="entry name" value="Protein kinase-like (PK-like)"/>
    <property type="match status" value="1"/>
</dbReference>
<comment type="caution">
    <text evidence="2">The sequence shown here is derived from an EMBL/GenBank/DDBJ whole genome shotgun (WGS) entry which is preliminary data.</text>
</comment>